<accession>A0A6G2BEH3</accession>
<comment type="caution">
    <text evidence="3">The sequence shown here is derived from an EMBL/GenBank/DDBJ whole genome shotgun (WGS) entry which is preliminary data.</text>
</comment>
<keyword evidence="2" id="KW-0732">Signal</keyword>
<feature type="signal peptide" evidence="2">
    <location>
        <begin position="1"/>
        <end position="25"/>
    </location>
</feature>
<reference evidence="3 4" key="1">
    <citation type="submission" date="2019-11" db="EMBL/GenBank/DDBJ databases">
        <authorList>
            <person name="Yuan L."/>
        </authorList>
    </citation>
    <scope>NUCLEOTIDE SEQUENCE [LARGE SCALE GENOMIC DNA]</scope>
    <source>
        <strain evidence="3 4">TRM43335</strain>
    </source>
</reference>
<feature type="region of interest" description="Disordered" evidence="1">
    <location>
        <begin position="23"/>
        <end position="69"/>
    </location>
</feature>
<dbReference type="RefSeq" id="WP_155071541.1">
    <property type="nucleotide sequence ID" value="NZ_WIXO01000001.1"/>
</dbReference>
<feature type="compositionally biased region" description="Acidic residues" evidence="1">
    <location>
        <begin position="157"/>
        <end position="166"/>
    </location>
</feature>
<protein>
    <recommendedName>
        <fullName evidence="5">Lipoprotein</fullName>
    </recommendedName>
</protein>
<dbReference type="Proteomes" id="UP000473014">
    <property type="component" value="Unassembled WGS sequence"/>
</dbReference>
<proteinExistence type="predicted"/>
<evidence type="ECO:0000256" key="2">
    <source>
        <dbReference type="SAM" id="SignalP"/>
    </source>
</evidence>
<gene>
    <name evidence="3" type="ORF">F0L17_15455</name>
</gene>
<dbReference type="AlphaFoldDB" id="A0A6G2BEH3"/>
<dbReference type="PROSITE" id="PS51257">
    <property type="entry name" value="PROKAR_LIPOPROTEIN"/>
    <property type="match status" value="1"/>
</dbReference>
<evidence type="ECO:0008006" key="5">
    <source>
        <dbReference type="Google" id="ProtNLM"/>
    </source>
</evidence>
<organism evidence="3 4">
    <name type="scientific">Streptomyces taklimakanensis</name>
    <dbReference type="NCBI Taxonomy" id="2569853"/>
    <lineage>
        <taxon>Bacteria</taxon>
        <taxon>Bacillati</taxon>
        <taxon>Actinomycetota</taxon>
        <taxon>Actinomycetes</taxon>
        <taxon>Kitasatosporales</taxon>
        <taxon>Streptomycetaceae</taxon>
        <taxon>Streptomyces</taxon>
    </lineage>
</organism>
<feature type="chain" id="PRO_5038540245" description="Lipoprotein" evidence="2">
    <location>
        <begin position="26"/>
        <end position="166"/>
    </location>
</feature>
<keyword evidence="4" id="KW-1185">Reference proteome</keyword>
<name>A0A6G2BEH3_9ACTN</name>
<feature type="region of interest" description="Disordered" evidence="1">
    <location>
        <begin position="144"/>
        <end position="166"/>
    </location>
</feature>
<dbReference type="EMBL" id="WIXO01000001">
    <property type="protein sequence ID" value="MTE20479.1"/>
    <property type="molecule type" value="Genomic_DNA"/>
</dbReference>
<evidence type="ECO:0000256" key="1">
    <source>
        <dbReference type="SAM" id="MobiDB-lite"/>
    </source>
</evidence>
<feature type="compositionally biased region" description="Basic and acidic residues" evidence="1">
    <location>
        <begin position="33"/>
        <end position="42"/>
    </location>
</feature>
<dbReference type="OrthoDB" id="3483234at2"/>
<sequence>MRASVRRAGAAVALAATLLVSGCGSDGGTDGAEPERTARESTEAAGPTGGGAADEEGGVDGTWSSGDGGDALVLSVGDGQAALLGATACTGTVSTDADPITLDLTCGDGSSDHTEGTVRSVDGEELTIEWGSGTTDTFTRIEIPTEFPSETPVEPPTDLDPELPTE</sequence>
<evidence type="ECO:0000313" key="3">
    <source>
        <dbReference type="EMBL" id="MTE20479.1"/>
    </source>
</evidence>
<evidence type="ECO:0000313" key="4">
    <source>
        <dbReference type="Proteomes" id="UP000473014"/>
    </source>
</evidence>